<sequence>MTRPASPKPKYLPFGSEAGNGQPRQPAAPPEPPGGPGPALTPQDLYLFNEGSHVRLYEKLGSHPATRDGQAGYQFAVWAPNADYVAVVGDFNGWDKGANRLAPVGSSGVWAGFVPGVTNGTMYKYHVAAPGGFTAEKTDPFAFHCEIPPKHAAVTWDMGYEWHDDEWMAGRGKKIAQDAPVSIYEVHLGSWMREADPPYHSLSYRDVAPKLAAYCRDMGFTHVEFLPITEYPFFGSWGYQTTGYFAATSRFGTPQDLMYLIDTLHQAGVGVILDWVPSHFATDAWALAKFDGTACYEHADPQQGFHPDWGSFIFNYGRHEVRSFLLSSALFWLDKYHIDGIRVDAVASMLYLNYSRKEGEWTPNRYGGQENIEAIEFLRRFNQEVYQHYPDVQTIAEESTSWGMVSRPTYAGGLGFGYKWDMGWMHDTLRYIAEDPIHRKYHQNDLTFRMLYAYHENFVLPLSHDEVVHGKGPLWDKCAGDEWQKYAGLRLLFGYMWGMTGKKLLFQGGEIAQRREWRSEESVDWHLLQHAPHEGVQRWVRDLNHAYAAEPALHELDNQPGGFDWIDCADANASVLSFVRRGKTGEELIVCVLNFTPVPRPGYRVGVPSAGFWKEILNSDAGLYWGSNLGNSGGVFAEPTAMHGQPFSVTITLPPLAAVFFKGRG</sequence>
<dbReference type="SUPFAM" id="SSF51011">
    <property type="entry name" value="Glycosyl hydrolase domain"/>
    <property type="match status" value="1"/>
</dbReference>
<comment type="subunit">
    <text evidence="10">Monomer.</text>
</comment>
<dbReference type="Pfam" id="PF00128">
    <property type="entry name" value="Alpha-amylase"/>
    <property type="match status" value="2"/>
</dbReference>
<dbReference type="OrthoDB" id="226102at2"/>
<dbReference type="InterPro" id="IPR006048">
    <property type="entry name" value="A-amylase/branching_C"/>
</dbReference>
<feature type="region of interest" description="Disordered" evidence="12">
    <location>
        <begin position="1"/>
        <end position="41"/>
    </location>
</feature>
<evidence type="ECO:0000259" key="13">
    <source>
        <dbReference type="SMART" id="SM00642"/>
    </source>
</evidence>
<proteinExistence type="inferred from homology"/>
<dbReference type="Proteomes" id="UP000319576">
    <property type="component" value="Chromosome"/>
</dbReference>
<accession>A0A517XN43</accession>
<evidence type="ECO:0000256" key="12">
    <source>
        <dbReference type="SAM" id="MobiDB-lite"/>
    </source>
</evidence>
<evidence type="ECO:0000256" key="7">
    <source>
        <dbReference type="ARBA" id="ARBA00022679"/>
    </source>
</evidence>
<dbReference type="InterPro" id="IPR006407">
    <property type="entry name" value="GlgB"/>
</dbReference>
<dbReference type="GO" id="GO:0043169">
    <property type="term" value="F:cation binding"/>
    <property type="evidence" value="ECO:0007669"/>
    <property type="project" value="InterPro"/>
</dbReference>
<dbReference type="CDD" id="cd11322">
    <property type="entry name" value="AmyAc_Glg_BE"/>
    <property type="match status" value="1"/>
</dbReference>
<dbReference type="Pfam" id="PF02806">
    <property type="entry name" value="Alpha-amylase_C"/>
    <property type="match status" value="1"/>
</dbReference>
<dbReference type="FunFam" id="2.60.40.1180:FF:000002">
    <property type="entry name" value="1,4-alpha-glucan branching enzyme GlgB"/>
    <property type="match status" value="1"/>
</dbReference>
<dbReference type="Gene3D" id="3.20.20.80">
    <property type="entry name" value="Glycosidases"/>
    <property type="match status" value="1"/>
</dbReference>
<keyword evidence="7 10" id="KW-0808">Transferase</keyword>
<evidence type="ECO:0000313" key="15">
    <source>
        <dbReference type="Proteomes" id="UP000319576"/>
    </source>
</evidence>
<evidence type="ECO:0000256" key="11">
    <source>
        <dbReference type="PIRSR" id="PIRSR000463-1"/>
    </source>
</evidence>
<comment type="catalytic activity">
    <reaction evidence="1 10">
        <text>Transfers a segment of a (1-&gt;4)-alpha-D-glucan chain to a primary hydroxy group in a similar glucan chain.</text>
        <dbReference type="EC" id="2.4.1.18"/>
    </reaction>
</comment>
<dbReference type="NCBIfam" id="NF003811">
    <property type="entry name" value="PRK05402.1"/>
    <property type="match status" value="1"/>
</dbReference>
<feature type="domain" description="Glycosyl hydrolase family 13 catalytic" evidence="13">
    <location>
        <begin position="185"/>
        <end position="518"/>
    </location>
</feature>
<feature type="active site" description="Proton donor" evidence="10 11">
    <location>
        <position position="397"/>
    </location>
</feature>
<dbReference type="NCBIfam" id="NF008967">
    <property type="entry name" value="PRK12313.1"/>
    <property type="match status" value="1"/>
</dbReference>
<evidence type="ECO:0000256" key="2">
    <source>
        <dbReference type="ARBA" id="ARBA00002953"/>
    </source>
</evidence>
<keyword evidence="15" id="KW-1185">Reference proteome</keyword>
<dbReference type="Gene3D" id="2.60.40.10">
    <property type="entry name" value="Immunoglobulins"/>
    <property type="match status" value="1"/>
</dbReference>
<dbReference type="EC" id="2.4.1.18" evidence="10"/>
<evidence type="ECO:0000256" key="1">
    <source>
        <dbReference type="ARBA" id="ARBA00000826"/>
    </source>
</evidence>
<dbReference type="InterPro" id="IPR013780">
    <property type="entry name" value="Glyco_hydro_b"/>
</dbReference>
<dbReference type="InterPro" id="IPR013783">
    <property type="entry name" value="Ig-like_fold"/>
</dbReference>
<evidence type="ECO:0000313" key="14">
    <source>
        <dbReference type="EMBL" id="QDU18896.1"/>
    </source>
</evidence>
<dbReference type="GO" id="GO:0005829">
    <property type="term" value="C:cytosol"/>
    <property type="evidence" value="ECO:0007669"/>
    <property type="project" value="TreeGrafter"/>
</dbReference>
<dbReference type="InterPro" id="IPR037439">
    <property type="entry name" value="Branching_enzy"/>
</dbReference>
<keyword evidence="9 10" id="KW-0119">Carbohydrate metabolism</keyword>
<protein>
    <recommendedName>
        <fullName evidence="10">1,4-alpha-glucan branching enzyme GlgB</fullName>
        <ecNumber evidence="10">2.4.1.18</ecNumber>
    </recommendedName>
    <alternativeName>
        <fullName evidence="10">1,4-alpha-D-glucan:1,4-alpha-D-glucan 6-glucosyl-transferase</fullName>
    </alternativeName>
    <alternativeName>
        <fullName evidence="10">Alpha-(1-&gt;4)-glucan branching enzyme</fullName>
    </alternativeName>
    <alternativeName>
        <fullName evidence="10">Glycogen branching enzyme</fullName>
        <shortName evidence="10">BE</shortName>
    </alternativeName>
</protein>
<evidence type="ECO:0000256" key="8">
    <source>
        <dbReference type="ARBA" id="ARBA00023056"/>
    </source>
</evidence>
<dbReference type="PANTHER" id="PTHR43651">
    <property type="entry name" value="1,4-ALPHA-GLUCAN-BRANCHING ENZYME"/>
    <property type="match status" value="1"/>
</dbReference>
<dbReference type="UniPathway" id="UPA00164"/>
<dbReference type="GO" id="GO:0003844">
    <property type="term" value="F:1,4-alpha-glucan branching enzyme activity"/>
    <property type="evidence" value="ECO:0007669"/>
    <property type="project" value="UniProtKB-UniRule"/>
</dbReference>
<keyword evidence="5 10" id="KW-0321">Glycogen metabolism</keyword>
<feature type="compositionally biased region" description="Pro residues" evidence="12">
    <location>
        <begin position="26"/>
        <end position="36"/>
    </location>
</feature>
<organism evidence="14 15">
    <name type="scientific">Urbifossiella limnaea</name>
    <dbReference type="NCBI Taxonomy" id="2528023"/>
    <lineage>
        <taxon>Bacteria</taxon>
        <taxon>Pseudomonadati</taxon>
        <taxon>Planctomycetota</taxon>
        <taxon>Planctomycetia</taxon>
        <taxon>Gemmatales</taxon>
        <taxon>Gemmataceae</taxon>
        <taxon>Urbifossiella</taxon>
    </lineage>
</organism>
<dbReference type="InterPro" id="IPR017853">
    <property type="entry name" value="GH"/>
</dbReference>
<dbReference type="PANTHER" id="PTHR43651:SF3">
    <property type="entry name" value="1,4-ALPHA-GLUCAN-BRANCHING ENZYME"/>
    <property type="match status" value="1"/>
</dbReference>
<dbReference type="AlphaFoldDB" id="A0A517XN43"/>
<comment type="pathway">
    <text evidence="3 10">Glycan biosynthesis; glycogen biosynthesis.</text>
</comment>
<dbReference type="GO" id="GO:0004553">
    <property type="term" value="F:hydrolase activity, hydrolyzing O-glycosyl compounds"/>
    <property type="evidence" value="ECO:0007669"/>
    <property type="project" value="InterPro"/>
</dbReference>
<dbReference type="CDD" id="cd02855">
    <property type="entry name" value="E_set_GBE_prok_N"/>
    <property type="match status" value="1"/>
</dbReference>
<gene>
    <name evidence="14" type="primary">glgB_1</name>
    <name evidence="10" type="synonym">glgB</name>
    <name evidence="14" type="ORF">ETAA1_07920</name>
</gene>
<dbReference type="HAMAP" id="MF_00685">
    <property type="entry name" value="GlgB"/>
    <property type="match status" value="1"/>
</dbReference>
<dbReference type="FunFam" id="3.20.20.80:FF:000003">
    <property type="entry name" value="1,4-alpha-glucan branching enzyme GlgB"/>
    <property type="match status" value="1"/>
</dbReference>
<keyword evidence="8 10" id="KW-0320">Glycogen biosynthesis</keyword>
<evidence type="ECO:0000256" key="3">
    <source>
        <dbReference type="ARBA" id="ARBA00004964"/>
    </source>
</evidence>
<dbReference type="PIRSF" id="PIRSF000463">
    <property type="entry name" value="GlgB"/>
    <property type="match status" value="1"/>
</dbReference>
<dbReference type="InterPro" id="IPR004193">
    <property type="entry name" value="Glyco_hydro_13_N"/>
</dbReference>
<evidence type="ECO:0000256" key="5">
    <source>
        <dbReference type="ARBA" id="ARBA00022600"/>
    </source>
</evidence>
<dbReference type="SMART" id="SM00642">
    <property type="entry name" value="Aamy"/>
    <property type="match status" value="1"/>
</dbReference>
<evidence type="ECO:0000256" key="10">
    <source>
        <dbReference type="HAMAP-Rule" id="MF_00685"/>
    </source>
</evidence>
<dbReference type="InterPro" id="IPR006047">
    <property type="entry name" value="GH13_cat_dom"/>
</dbReference>
<comment type="function">
    <text evidence="2 10">Catalyzes the formation of the alpha-1,6-glucosidic linkages in glycogen by scission of a 1,4-alpha-linked oligosaccharide from growing alpha-1,4-glucan chains and the subsequent attachment of the oligosaccharide to the alpha-1,6 position.</text>
</comment>
<dbReference type="SUPFAM" id="SSF51445">
    <property type="entry name" value="(Trans)glycosidases"/>
    <property type="match status" value="1"/>
</dbReference>
<evidence type="ECO:0000256" key="9">
    <source>
        <dbReference type="ARBA" id="ARBA00023277"/>
    </source>
</evidence>
<feature type="active site" description="Nucleophile" evidence="10 11">
    <location>
        <position position="344"/>
    </location>
</feature>
<comment type="similarity">
    <text evidence="4 10">Belongs to the glycosyl hydrolase 13 family. GlgB subfamily.</text>
</comment>
<name>A0A517XN43_9BACT</name>
<reference evidence="14 15" key="1">
    <citation type="submission" date="2019-02" db="EMBL/GenBank/DDBJ databases">
        <title>Deep-cultivation of Planctomycetes and their phenomic and genomic characterization uncovers novel biology.</title>
        <authorList>
            <person name="Wiegand S."/>
            <person name="Jogler M."/>
            <person name="Boedeker C."/>
            <person name="Pinto D."/>
            <person name="Vollmers J."/>
            <person name="Rivas-Marin E."/>
            <person name="Kohn T."/>
            <person name="Peeters S.H."/>
            <person name="Heuer A."/>
            <person name="Rast P."/>
            <person name="Oberbeckmann S."/>
            <person name="Bunk B."/>
            <person name="Jeske O."/>
            <person name="Meyerdierks A."/>
            <person name="Storesund J.E."/>
            <person name="Kallscheuer N."/>
            <person name="Luecker S."/>
            <person name="Lage O.M."/>
            <person name="Pohl T."/>
            <person name="Merkel B.J."/>
            <person name="Hornburger P."/>
            <person name="Mueller R.-W."/>
            <person name="Bruemmer F."/>
            <person name="Labrenz M."/>
            <person name="Spormann A.M."/>
            <person name="Op den Camp H."/>
            <person name="Overmann J."/>
            <person name="Amann R."/>
            <person name="Jetten M.S.M."/>
            <person name="Mascher T."/>
            <person name="Medema M.H."/>
            <person name="Devos D.P."/>
            <person name="Kaster A.-K."/>
            <person name="Ovreas L."/>
            <person name="Rohde M."/>
            <person name="Galperin M.Y."/>
            <person name="Jogler C."/>
        </authorList>
    </citation>
    <scope>NUCLEOTIDE SEQUENCE [LARGE SCALE GENOMIC DNA]</scope>
    <source>
        <strain evidence="14 15">ETA_A1</strain>
    </source>
</reference>
<evidence type="ECO:0000256" key="4">
    <source>
        <dbReference type="ARBA" id="ARBA00009000"/>
    </source>
</evidence>
<dbReference type="EMBL" id="CP036273">
    <property type="protein sequence ID" value="QDU18896.1"/>
    <property type="molecule type" value="Genomic_DNA"/>
</dbReference>
<dbReference type="RefSeq" id="WP_145234492.1">
    <property type="nucleotide sequence ID" value="NZ_CP036273.1"/>
</dbReference>
<evidence type="ECO:0000256" key="6">
    <source>
        <dbReference type="ARBA" id="ARBA00022676"/>
    </source>
</evidence>
<dbReference type="Gene3D" id="2.60.40.1180">
    <property type="entry name" value="Golgi alpha-mannosidase II"/>
    <property type="match status" value="1"/>
</dbReference>
<keyword evidence="6 10" id="KW-0328">Glycosyltransferase</keyword>
<dbReference type="GO" id="GO:0005978">
    <property type="term" value="P:glycogen biosynthetic process"/>
    <property type="evidence" value="ECO:0007669"/>
    <property type="project" value="UniProtKB-UniRule"/>
</dbReference>
<dbReference type="InterPro" id="IPR044143">
    <property type="entry name" value="GlgB_N_E_set_prok"/>
</dbReference>
<dbReference type="NCBIfam" id="TIGR01515">
    <property type="entry name" value="branching_enzym"/>
    <property type="match status" value="1"/>
</dbReference>
<dbReference type="Pfam" id="PF02922">
    <property type="entry name" value="CBM_48"/>
    <property type="match status" value="1"/>
</dbReference>
<dbReference type="KEGG" id="uli:ETAA1_07920"/>